<dbReference type="GO" id="GO:0016787">
    <property type="term" value="F:hydrolase activity"/>
    <property type="evidence" value="ECO:0007669"/>
    <property type="project" value="UniProtKB-KW"/>
</dbReference>
<dbReference type="Pfam" id="PF00561">
    <property type="entry name" value="Abhydrolase_1"/>
    <property type="match status" value="1"/>
</dbReference>
<dbReference type="InterPro" id="IPR000639">
    <property type="entry name" value="Epox_hydrolase-like"/>
</dbReference>
<evidence type="ECO:0000313" key="4">
    <source>
        <dbReference type="Proteomes" id="UP001500483"/>
    </source>
</evidence>
<dbReference type="SUPFAM" id="SSF53474">
    <property type="entry name" value="alpha/beta-Hydrolases"/>
    <property type="match status" value="1"/>
</dbReference>
<dbReference type="Gene3D" id="3.40.50.1820">
    <property type="entry name" value="alpha/beta hydrolase"/>
    <property type="match status" value="1"/>
</dbReference>
<reference evidence="4" key="1">
    <citation type="journal article" date="2019" name="Int. J. Syst. Evol. Microbiol.">
        <title>The Global Catalogue of Microorganisms (GCM) 10K type strain sequencing project: providing services to taxonomists for standard genome sequencing and annotation.</title>
        <authorList>
            <consortium name="The Broad Institute Genomics Platform"/>
            <consortium name="The Broad Institute Genome Sequencing Center for Infectious Disease"/>
            <person name="Wu L."/>
            <person name="Ma J."/>
        </authorList>
    </citation>
    <scope>NUCLEOTIDE SEQUENCE [LARGE SCALE GENOMIC DNA]</scope>
    <source>
        <strain evidence="4">JCM 9687</strain>
    </source>
</reference>
<dbReference type="EMBL" id="BAAAYK010000038">
    <property type="protein sequence ID" value="GAA3362356.1"/>
    <property type="molecule type" value="Genomic_DNA"/>
</dbReference>
<dbReference type="InterPro" id="IPR000073">
    <property type="entry name" value="AB_hydrolase_1"/>
</dbReference>
<evidence type="ECO:0000256" key="1">
    <source>
        <dbReference type="ARBA" id="ARBA00022801"/>
    </source>
</evidence>
<dbReference type="InterPro" id="IPR029058">
    <property type="entry name" value="AB_hydrolase_fold"/>
</dbReference>
<protein>
    <submittedName>
        <fullName evidence="3">Alpha/beta hydrolase</fullName>
    </submittedName>
</protein>
<name>A0ABP6RWZ7_9PSEU</name>
<gene>
    <name evidence="3" type="ORF">GCM10020366_49960</name>
</gene>
<sequence length="309" mass="33835">MTSTEVPHGPGSLASAPLLPDGFTETFRDHYATAGGLRTHYLSGGDGPPLLVLGGWPQNWYQWRFVLPELAERFSVVVVDPRGVNLTDKPAAGYDSGTLATDLVELMRELGHERFALVSHDIGAWTGYALAADHPEVLERAVFSEAIVPGLSESPPLLADRRTSDLLWHFNFNRALEINERLVRGREDVYFGHQFATKAATPTSIPEHAVQVYVDALRDPEALRASFDYYRAIDSIIEQNLVRRERKLTLPVLTIAGSESIGEGMAAEIGAVATDVTSVVLQGAGHYVPEEDPVGMLAAMRPFLAEYRG</sequence>
<comment type="caution">
    <text evidence="3">The sequence shown here is derived from an EMBL/GenBank/DDBJ whole genome shotgun (WGS) entry which is preliminary data.</text>
</comment>
<keyword evidence="4" id="KW-1185">Reference proteome</keyword>
<evidence type="ECO:0000313" key="3">
    <source>
        <dbReference type="EMBL" id="GAA3362356.1"/>
    </source>
</evidence>
<feature type="domain" description="AB hydrolase-1" evidence="2">
    <location>
        <begin position="48"/>
        <end position="293"/>
    </location>
</feature>
<dbReference type="PANTHER" id="PTHR43329">
    <property type="entry name" value="EPOXIDE HYDROLASE"/>
    <property type="match status" value="1"/>
</dbReference>
<dbReference type="RefSeq" id="WP_344929779.1">
    <property type="nucleotide sequence ID" value="NZ_BAAAYK010000038.1"/>
</dbReference>
<keyword evidence="1 3" id="KW-0378">Hydrolase</keyword>
<evidence type="ECO:0000259" key="2">
    <source>
        <dbReference type="Pfam" id="PF00561"/>
    </source>
</evidence>
<organism evidence="3 4">
    <name type="scientific">Saccharopolyspora gregorii</name>
    <dbReference type="NCBI Taxonomy" id="33914"/>
    <lineage>
        <taxon>Bacteria</taxon>
        <taxon>Bacillati</taxon>
        <taxon>Actinomycetota</taxon>
        <taxon>Actinomycetes</taxon>
        <taxon>Pseudonocardiales</taxon>
        <taxon>Pseudonocardiaceae</taxon>
        <taxon>Saccharopolyspora</taxon>
    </lineage>
</organism>
<dbReference type="Proteomes" id="UP001500483">
    <property type="component" value="Unassembled WGS sequence"/>
</dbReference>
<accession>A0ABP6RWZ7</accession>
<proteinExistence type="predicted"/>
<dbReference type="PRINTS" id="PR00412">
    <property type="entry name" value="EPOXHYDRLASE"/>
</dbReference>